<protein>
    <submittedName>
        <fullName evidence="1">Uncharacterized protein</fullName>
    </submittedName>
</protein>
<dbReference type="PANTHER" id="PTHR46579">
    <property type="entry name" value="F5/8 TYPE C DOMAIN-CONTAINING PROTEIN-RELATED"/>
    <property type="match status" value="1"/>
</dbReference>
<sequence length="103" mass="11819">MITGFVPEYQHSVCLGITKQITSLWLDSKHHNKDRYLGLKINDIDQGLMAINPPLEVTKAPRSVKERKFWKASEWSFSFCKFLVASDLVAIQQEILHLGGFRT</sequence>
<dbReference type="EMBL" id="JAYMGO010000009">
    <property type="protein sequence ID" value="KAL1268876.1"/>
    <property type="molecule type" value="Genomic_DNA"/>
</dbReference>
<evidence type="ECO:0000313" key="1">
    <source>
        <dbReference type="EMBL" id="KAL1268876.1"/>
    </source>
</evidence>
<organism evidence="1 2">
    <name type="scientific">Cirrhinus molitorella</name>
    <name type="common">mud carp</name>
    <dbReference type="NCBI Taxonomy" id="172907"/>
    <lineage>
        <taxon>Eukaryota</taxon>
        <taxon>Metazoa</taxon>
        <taxon>Chordata</taxon>
        <taxon>Craniata</taxon>
        <taxon>Vertebrata</taxon>
        <taxon>Euteleostomi</taxon>
        <taxon>Actinopterygii</taxon>
        <taxon>Neopterygii</taxon>
        <taxon>Teleostei</taxon>
        <taxon>Ostariophysi</taxon>
        <taxon>Cypriniformes</taxon>
        <taxon>Cyprinidae</taxon>
        <taxon>Labeoninae</taxon>
        <taxon>Labeonini</taxon>
        <taxon>Cirrhinus</taxon>
    </lineage>
</organism>
<keyword evidence="2" id="KW-1185">Reference proteome</keyword>
<gene>
    <name evidence="1" type="ORF">QQF64_034239</name>
</gene>
<proteinExistence type="predicted"/>
<accession>A0ABR3MWA2</accession>
<evidence type="ECO:0000313" key="2">
    <source>
        <dbReference type="Proteomes" id="UP001558613"/>
    </source>
</evidence>
<comment type="caution">
    <text evidence="1">The sequence shown here is derived from an EMBL/GenBank/DDBJ whole genome shotgun (WGS) entry which is preliminary data.</text>
</comment>
<reference evidence="1 2" key="1">
    <citation type="submission" date="2023-09" db="EMBL/GenBank/DDBJ databases">
        <authorList>
            <person name="Wang M."/>
        </authorList>
    </citation>
    <scope>NUCLEOTIDE SEQUENCE [LARGE SCALE GENOMIC DNA]</scope>
    <source>
        <strain evidence="1">GT-2023</strain>
        <tissue evidence="1">Liver</tissue>
    </source>
</reference>
<dbReference type="Proteomes" id="UP001558613">
    <property type="component" value="Unassembled WGS sequence"/>
</dbReference>
<dbReference type="PANTHER" id="PTHR46579:SF1">
    <property type="entry name" value="F5_8 TYPE C DOMAIN-CONTAINING PROTEIN"/>
    <property type="match status" value="1"/>
</dbReference>
<name>A0ABR3MWA2_9TELE</name>